<evidence type="ECO:0000256" key="10">
    <source>
        <dbReference type="RuleBase" id="RU363047"/>
    </source>
</evidence>
<dbReference type="Pfam" id="PF13853">
    <property type="entry name" value="7tm_4"/>
    <property type="match status" value="1"/>
</dbReference>
<feature type="transmembrane region" description="Helical" evidence="10">
    <location>
        <begin position="274"/>
        <end position="296"/>
    </location>
</feature>
<dbReference type="FunCoup" id="A0A6P8RIJ6">
    <property type="interactions" value="276"/>
</dbReference>
<dbReference type="KEGG" id="gsh:117362654"/>
<keyword evidence="4 9" id="KW-0812">Transmembrane</keyword>
<evidence type="ECO:0000256" key="5">
    <source>
        <dbReference type="ARBA" id="ARBA00022725"/>
    </source>
</evidence>
<dbReference type="PRINTS" id="PR00237">
    <property type="entry name" value="GPCRRHODOPSN"/>
</dbReference>
<proteinExistence type="inferred from homology"/>
<organism evidence="12 13">
    <name type="scientific">Geotrypetes seraphini</name>
    <name type="common">Gaboon caecilian</name>
    <name type="synonym">Caecilia seraphini</name>
    <dbReference type="NCBI Taxonomy" id="260995"/>
    <lineage>
        <taxon>Eukaryota</taxon>
        <taxon>Metazoa</taxon>
        <taxon>Chordata</taxon>
        <taxon>Craniata</taxon>
        <taxon>Vertebrata</taxon>
        <taxon>Euteleostomi</taxon>
        <taxon>Amphibia</taxon>
        <taxon>Gymnophiona</taxon>
        <taxon>Geotrypetes</taxon>
    </lineage>
</organism>
<feature type="transmembrane region" description="Helical" evidence="10">
    <location>
        <begin position="29"/>
        <end position="50"/>
    </location>
</feature>
<dbReference type="Proteomes" id="UP000515159">
    <property type="component" value="Chromosome 6"/>
</dbReference>
<dbReference type="GO" id="GO:0004930">
    <property type="term" value="F:G protein-coupled receptor activity"/>
    <property type="evidence" value="ECO:0007669"/>
    <property type="project" value="UniProtKB-KW"/>
</dbReference>
<evidence type="ECO:0000256" key="1">
    <source>
        <dbReference type="ARBA" id="ARBA00002936"/>
    </source>
</evidence>
<comment type="function">
    <text evidence="1">Odorant receptor.</text>
</comment>
<feature type="domain" description="G-protein coupled receptors family 1 profile" evidence="11">
    <location>
        <begin position="43"/>
        <end position="294"/>
    </location>
</feature>
<dbReference type="PANTHER" id="PTHR26450:SF23">
    <property type="entry name" value="OLFACTORY RECEPTOR 52E5"/>
    <property type="match status" value="1"/>
</dbReference>
<sequence length="310" mass="34916">MSFLNSTVRNPSIFILIGIPGLENLHHLIAIPFCVLYIIALLANTAIVTIISITSSLHQPMFIFLAILALNDVLLCTSVVPKMLEIFWFNFREITLESCLTQMFFIHSFTTIESGILLAMAFDRYVAICNPLRYTSILTGKLIAKIGIALIVRATVLIASLLFLLKRFSLYKTNVVSQSYCEHIAILKLVQGDTRINSAYGLVLAFSILGLDVILISVSYIMIFRTVFSLPSREAHLKALNTCTSHICVFLMFYGLGFFSFLSHRYGKNIHSYVHLFLSYLYLLLPPTLNPVVYGVKSKQIRARVLMLLC</sequence>
<dbReference type="GO" id="GO:0004984">
    <property type="term" value="F:olfactory receptor activity"/>
    <property type="evidence" value="ECO:0007669"/>
    <property type="project" value="InterPro"/>
</dbReference>
<protein>
    <recommendedName>
        <fullName evidence="10">Olfactory receptor</fullName>
    </recommendedName>
</protein>
<evidence type="ECO:0000256" key="4">
    <source>
        <dbReference type="ARBA" id="ARBA00022692"/>
    </source>
</evidence>
<gene>
    <name evidence="13" type="primary">LOC117362654</name>
</gene>
<dbReference type="SMART" id="SM01381">
    <property type="entry name" value="7TM_GPCR_Srsx"/>
    <property type="match status" value="1"/>
</dbReference>
<dbReference type="InterPro" id="IPR000725">
    <property type="entry name" value="Olfact_rcpt"/>
</dbReference>
<evidence type="ECO:0000256" key="8">
    <source>
        <dbReference type="ARBA" id="ARBA00023224"/>
    </source>
</evidence>
<feature type="transmembrane region" description="Helical" evidence="10">
    <location>
        <begin position="62"/>
        <end position="84"/>
    </location>
</feature>
<dbReference type="InterPro" id="IPR000276">
    <property type="entry name" value="GPCR_Rhodpsn"/>
</dbReference>
<dbReference type="InterPro" id="IPR017452">
    <property type="entry name" value="GPCR_Rhodpsn_7TM"/>
</dbReference>
<keyword evidence="9" id="KW-0675">Receptor</keyword>
<feature type="transmembrane region" description="Helical" evidence="10">
    <location>
        <begin position="199"/>
        <end position="223"/>
    </location>
</feature>
<evidence type="ECO:0000256" key="7">
    <source>
        <dbReference type="ARBA" id="ARBA00023136"/>
    </source>
</evidence>
<keyword evidence="8 9" id="KW-0807">Transducer</keyword>
<comment type="subcellular location">
    <subcellularLocation>
        <location evidence="10">Cell membrane</location>
        <topology evidence="10">Multi-pass membrane protein</topology>
    </subcellularLocation>
    <subcellularLocation>
        <location evidence="2">Membrane</location>
        <topology evidence="2">Multi-pass membrane protein</topology>
    </subcellularLocation>
</comment>
<dbReference type="PROSITE" id="PS50262">
    <property type="entry name" value="G_PROTEIN_RECEP_F1_2"/>
    <property type="match status" value="1"/>
</dbReference>
<dbReference type="FunFam" id="1.20.1070.10:FF:000006">
    <property type="entry name" value="Olfactory receptor"/>
    <property type="match status" value="1"/>
</dbReference>
<feature type="transmembrane region" description="Helical" evidence="10">
    <location>
        <begin position="243"/>
        <end position="262"/>
    </location>
</feature>
<keyword evidence="5 10" id="KW-0552">Olfaction</keyword>
<comment type="similarity">
    <text evidence="9">Belongs to the G-protein coupled receptor 1 family.</text>
</comment>
<keyword evidence="9" id="KW-0297">G-protein coupled receptor</keyword>
<evidence type="ECO:0000256" key="6">
    <source>
        <dbReference type="ARBA" id="ARBA00022989"/>
    </source>
</evidence>
<evidence type="ECO:0000259" key="11">
    <source>
        <dbReference type="PROSITE" id="PS50262"/>
    </source>
</evidence>
<dbReference type="InParanoid" id="A0A6P8RIJ6"/>
<dbReference type="PRINTS" id="PR00245">
    <property type="entry name" value="OLFACTORYR"/>
</dbReference>
<dbReference type="OrthoDB" id="5969463at2759"/>
<dbReference type="GO" id="GO:0005886">
    <property type="term" value="C:plasma membrane"/>
    <property type="evidence" value="ECO:0007669"/>
    <property type="project" value="UniProtKB-SubCell"/>
</dbReference>
<dbReference type="AlphaFoldDB" id="A0A6P8RIJ6"/>
<keyword evidence="10" id="KW-1003">Cell membrane</keyword>
<evidence type="ECO:0000313" key="13">
    <source>
        <dbReference type="RefSeq" id="XP_033805288.1"/>
    </source>
</evidence>
<accession>A0A6P8RIJ6</accession>
<dbReference type="InterPro" id="IPR050402">
    <property type="entry name" value="OR51/52/56-like"/>
</dbReference>
<dbReference type="PANTHER" id="PTHR26450">
    <property type="entry name" value="OLFACTORY RECEPTOR 56B1-RELATED"/>
    <property type="match status" value="1"/>
</dbReference>
<name>A0A6P8RIJ6_GEOSA</name>
<dbReference type="SUPFAM" id="SSF81321">
    <property type="entry name" value="Family A G protein-coupled receptor-like"/>
    <property type="match status" value="1"/>
</dbReference>
<evidence type="ECO:0000313" key="12">
    <source>
        <dbReference type="Proteomes" id="UP000515159"/>
    </source>
</evidence>
<evidence type="ECO:0000256" key="9">
    <source>
        <dbReference type="RuleBase" id="RU000688"/>
    </source>
</evidence>
<reference evidence="13" key="1">
    <citation type="submission" date="2025-08" db="UniProtKB">
        <authorList>
            <consortium name="RefSeq"/>
        </authorList>
    </citation>
    <scope>IDENTIFICATION</scope>
</reference>
<keyword evidence="3 10" id="KW-0716">Sensory transduction</keyword>
<dbReference type="Gene3D" id="1.20.1070.10">
    <property type="entry name" value="Rhodopsin 7-helix transmembrane proteins"/>
    <property type="match status" value="1"/>
</dbReference>
<dbReference type="GeneID" id="117362654"/>
<keyword evidence="12" id="KW-1185">Reference proteome</keyword>
<keyword evidence="6 10" id="KW-1133">Transmembrane helix</keyword>
<keyword evidence="7 10" id="KW-0472">Membrane</keyword>
<dbReference type="RefSeq" id="XP_033805288.1">
    <property type="nucleotide sequence ID" value="XM_033949397.1"/>
</dbReference>
<feature type="transmembrane region" description="Helical" evidence="10">
    <location>
        <begin position="142"/>
        <end position="165"/>
    </location>
</feature>
<evidence type="ECO:0000256" key="3">
    <source>
        <dbReference type="ARBA" id="ARBA00022606"/>
    </source>
</evidence>
<evidence type="ECO:0000256" key="2">
    <source>
        <dbReference type="ARBA" id="ARBA00004141"/>
    </source>
</evidence>
<feature type="transmembrane region" description="Helical" evidence="10">
    <location>
        <begin position="104"/>
        <end position="122"/>
    </location>
</feature>
<dbReference type="PROSITE" id="PS00237">
    <property type="entry name" value="G_PROTEIN_RECEP_F1_1"/>
    <property type="match status" value="1"/>
</dbReference>